<keyword evidence="3 9" id="KW-0132">Cell division</keyword>
<keyword evidence="2 9" id="KW-0963">Cytoplasm</keyword>
<proteinExistence type="inferred from homology"/>
<accession>B2KAP5</accession>
<comment type="similarity">
    <text evidence="9">Belongs to the 'phage' integrase family. XerC subfamily.</text>
</comment>
<dbReference type="InterPro" id="IPR011010">
    <property type="entry name" value="DNA_brk_join_enz"/>
</dbReference>
<dbReference type="InterPro" id="IPR050090">
    <property type="entry name" value="Tyrosine_recombinase_XerCD"/>
</dbReference>
<dbReference type="STRING" id="445932.Emin_0023"/>
<gene>
    <name evidence="9" type="primary">xerC</name>
    <name evidence="12" type="ordered locus">Emin_0023</name>
</gene>
<dbReference type="Gene3D" id="1.10.150.130">
    <property type="match status" value="1"/>
</dbReference>
<organism evidence="12 13">
    <name type="scientific">Elusimicrobium minutum (strain Pei191)</name>
    <dbReference type="NCBI Taxonomy" id="445932"/>
    <lineage>
        <taxon>Bacteria</taxon>
        <taxon>Pseudomonadati</taxon>
        <taxon>Elusimicrobiota</taxon>
        <taxon>Elusimicrobia</taxon>
        <taxon>Elusimicrobiales</taxon>
        <taxon>Elusimicrobiaceae</taxon>
        <taxon>Elusimicrobium</taxon>
    </lineage>
</organism>
<keyword evidence="8 9" id="KW-0131">Cell cycle</keyword>
<comment type="subcellular location">
    <subcellularLocation>
        <location evidence="1 9">Cytoplasm</location>
    </subcellularLocation>
</comment>
<comment type="function">
    <text evidence="9">Site-specific tyrosine recombinase, which acts by catalyzing the cutting and rejoining of the recombining DNA molecules. The XerC-XerD complex is essential to convert dimers of the bacterial chromosome into monomers to permit their segregation at cell division. It also contributes to the segregational stability of plasmids.</text>
</comment>
<dbReference type="GO" id="GO:0006313">
    <property type="term" value="P:DNA transposition"/>
    <property type="evidence" value="ECO:0007669"/>
    <property type="project" value="UniProtKB-UniRule"/>
</dbReference>
<evidence type="ECO:0000313" key="13">
    <source>
        <dbReference type="Proteomes" id="UP000001029"/>
    </source>
</evidence>
<feature type="active site" evidence="9">
    <location>
        <position position="263"/>
    </location>
</feature>
<dbReference type="Gene3D" id="1.10.443.10">
    <property type="entry name" value="Intergrase catalytic core"/>
    <property type="match status" value="1"/>
</dbReference>
<dbReference type="OrthoDB" id="9801717at2"/>
<evidence type="ECO:0000256" key="6">
    <source>
        <dbReference type="ARBA" id="ARBA00023125"/>
    </source>
</evidence>
<name>B2KAP5_ELUMP</name>
<dbReference type="KEGG" id="emi:Emin_0023"/>
<dbReference type="HOGENOM" id="CLU_027562_9_6_0"/>
<dbReference type="InterPro" id="IPR004107">
    <property type="entry name" value="Integrase_SAM-like_N"/>
</dbReference>
<keyword evidence="5 9" id="KW-0229">DNA integration</keyword>
<dbReference type="PANTHER" id="PTHR30349">
    <property type="entry name" value="PHAGE INTEGRASE-RELATED"/>
    <property type="match status" value="1"/>
</dbReference>
<evidence type="ECO:0000256" key="3">
    <source>
        <dbReference type="ARBA" id="ARBA00022618"/>
    </source>
</evidence>
<dbReference type="GO" id="GO:0005737">
    <property type="term" value="C:cytoplasm"/>
    <property type="evidence" value="ECO:0007669"/>
    <property type="project" value="UniProtKB-SubCell"/>
</dbReference>
<evidence type="ECO:0000259" key="10">
    <source>
        <dbReference type="PROSITE" id="PS51898"/>
    </source>
</evidence>
<evidence type="ECO:0000256" key="8">
    <source>
        <dbReference type="ARBA" id="ARBA00023306"/>
    </source>
</evidence>
<dbReference type="SUPFAM" id="SSF56349">
    <property type="entry name" value="DNA breaking-rejoining enzymes"/>
    <property type="match status" value="1"/>
</dbReference>
<dbReference type="PROSITE" id="PS51898">
    <property type="entry name" value="TYR_RECOMBINASE"/>
    <property type="match status" value="1"/>
</dbReference>
<dbReference type="InterPro" id="IPR010998">
    <property type="entry name" value="Integrase_recombinase_N"/>
</dbReference>
<dbReference type="NCBIfam" id="NF001399">
    <property type="entry name" value="PRK00283.1"/>
    <property type="match status" value="1"/>
</dbReference>
<dbReference type="GO" id="GO:0051301">
    <property type="term" value="P:cell division"/>
    <property type="evidence" value="ECO:0007669"/>
    <property type="project" value="UniProtKB-KW"/>
</dbReference>
<evidence type="ECO:0000313" key="12">
    <source>
        <dbReference type="EMBL" id="ACC97591.1"/>
    </source>
</evidence>
<dbReference type="PROSITE" id="PS51900">
    <property type="entry name" value="CB"/>
    <property type="match status" value="1"/>
</dbReference>
<dbReference type="HAMAP" id="MF_01808">
    <property type="entry name" value="Recomb_XerC_XerD"/>
    <property type="match status" value="1"/>
</dbReference>
<keyword evidence="7 9" id="KW-0233">DNA recombination</keyword>
<dbReference type="GO" id="GO:0003677">
    <property type="term" value="F:DNA binding"/>
    <property type="evidence" value="ECO:0007669"/>
    <property type="project" value="UniProtKB-UniRule"/>
</dbReference>
<feature type="active site" evidence="9">
    <location>
        <position position="240"/>
    </location>
</feature>
<evidence type="ECO:0000256" key="5">
    <source>
        <dbReference type="ARBA" id="ARBA00022908"/>
    </source>
</evidence>
<evidence type="ECO:0000256" key="7">
    <source>
        <dbReference type="ARBA" id="ARBA00023172"/>
    </source>
</evidence>
<evidence type="ECO:0000256" key="2">
    <source>
        <dbReference type="ARBA" id="ARBA00022490"/>
    </source>
</evidence>
<dbReference type="InterPro" id="IPR023009">
    <property type="entry name" value="Tyrosine_recombinase_XerC/XerD"/>
</dbReference>
<protein>
    <recommendedName>
        <fullName evidence="9">Tyrosine recombinase XerC</fullName>
    </recommendedName>
</protein>
<dbReference type="Pfam" id="PF02899">
    <property type="entry name" value="Phage_int_SAM_1"/>
    <property type="match status" value="1"/>
</dbReference>
<keyword evidence="4 9" id="KW-0159">Chromosome partition</keyword>
<dbReference type="InterPro" id="IPR013762">
    <property type="entry name" value="Integrase-like_cat_sf"/>
</dbReference>
<evidence type="ECO:0000256" key="1">
    <source>
        <dbReference type="ARBA" id="ARBA00004496"/>
    </source>
</evidence>
<dbReference type="CDD" id="cd00798">
    <property type="entry name" value="INT_XerDC_C"/>
    <property type="match status" value="1"/>
</dbReference>
<feature type="active site" evidence="9">
    <location>
        <position position="142"/>
    </location>
</feature>
<dbReference type="NCBIfam" id="NF040815">
    <property type="entry name" value="recomb_XerA_Arch"/>
    <property type="match status" value="1"/>
</dbReference>
<sequence>MDMLDFKNYLSFERQLSKNTIYAYTNDVGDFFAFCEENNTAPQNVRPDFIDEYIYHLKQKGLSPKSVFRKTQAVKSFYKYLIINGDIKEDPCRFLLSPKLTQKIPETLTKEEISRLLSFPPKTFAEIRTLTILELFYACGLRVSELVSLRIESVNLKDKWVLAYGKGAKQRFIPIHDRAVKVLEIYLSEREKYLKGKESASEIFINKNGKKISRMSVWKDVNDLGRLAGIERSLHPHLFRHTFATHLLIGGADLRSLQEMLGHADLQTTQIYTHLDVQSLKEKHKKFHPRG</sequence>
<feature type="domain" description="Core-binding (CB)" evidence="11">
    <location>
        <begin position="1"/>
        <end position="82"/>
    </location>
</feature>
<feature type="active site" description="O-(3'-phospho-DNA)-tyrosine intermediate" evidence="9">
    <location>
        <position position="272"/>
    </location>
</feature>
<keyword evidence="13" id="KW-1185">Reference proteome</keyword>
<evidence type="ECO:0000256" key="9">
    <source>
        <dbReference type="HAMAP-Rule" id="MF_01808"/>
    </source>
</evidence>
<dbReference type="Pfam" id="PF00589">
    <property type="entry name" value="Phage_integrase"/>
    <property type="match status" value="1"/>
</dbReference>
<feature type="active site" evidence="9">
    <location>
        <position position="237"/>
    </location>
</feature>
<comment type="subunit">
    <text evidence="9">Forms a cyclic heterotetrameric complex composed of two molecules of XerC and two molecules of XerD.</text>
</comment>
<evidence type="ECO:0000256" key="4">
    <source>
        <dbReference type="ARBA" id="ARBA00022829"/>
    </source>
</evidence>
<dbReference type="PANTHER" id="PTHR30349:SF81">
    <property type="entry name" value="TYROSINE RECOMBINASE XERC"/>
    <property type="match status" value="1"/>
</dbReference>
<dbReference type="InterPro" id="IPR002104">
    <property type="entry name" value="Integrase_catalytic"/>
</dbReference>
<reference evidence="12 13" key="1">
    <citation type="journal article" date="2009" name="Appl. Environ. Microbiol.">
        <title>Genomic analysis of 'Elusimicrobium minutum,' the first cultivated representative of the phylum 'Elusimicrobia' (formerly termite group 1).</title>
        <authorList>
            <person name="Herlemann D.P.R."/>
            <person name="Geissinger O."/>
            <person name="Ikeda-Ohtsubo W."/>
            <person name="Kunin V."/>
            <person name="Sun H."/>
            <person name="Lapidus A."/>
            <person name="Hugenholtz P."/>
            <person name="Brune A."/>
        </authorList>
    </citation>
    <scope>NUCLEOTIDE SEQUENCE [LARGE SCALE GENOMIC DNA]</scope>
    <source>
        <strain evidence="12 13">Pei191</strain>
    </source>
</reference>
<feature type="active site" evidence="9">
    <location>
        <position position="166"/>
    </location>
</feature>
<keyword evidence="6 9" id="KW-0238">DNA-binding</keyword>
<evidence type="ECO:0000259" key="11">
    <source>
        <dbReference type="PROSITE" id="PS51900"/>
    </source>
</evidence>
<dbReference type="Proteomes" id="UP000001029">
    <property type="component" value="Chromosome"/>
</dbReference>
<dbReference type="RefSeq" id="WP_012414206.1">
    <property type="nucleotide sequence ID" value="NC_010644.1"/>
</dbReference>
<dbReference type="AlphaFoldDB" id="B2KAP5"/>
<dbReference type="GO" id="GO:0009037">
    <property type="term" value="F:tyrosine-based site-specific recombinase activity"/>
    <property type="evidence" value="ECO:0007669"/>
    <property type="project" value="UniProtKB-UniRule"/>
</dbReference>
<feature type="domain" description="Tyr recombinase" evidence="10">
    <location>
        <begin position="103"/>
        <end position="285"/>
    </location>
</feature>
<dbReference type="InterPro" id="IPR044068">
    <property type="entry name" value="CB"/>
</dbReference>
<dbReference type="EMBL" id="CP001055">
    <property type="protein sequence ID" value="ACC97591.1"/>
    <property type="molecule type" value="Genomic_DNA"/>
</dbReference>
<dbReference type="GO" id="GO:0007059">
    <property type="term" value="P:chromosome segregation"/>
    <property type="evidence" value="ECO:0007669"/>
    <property type="project" value="UniProtKB-UniRule"/>
</dbReference>